<organism evidence="3 4">
    <name type="scientific">Novymonas esmeraldas</name>
    <dbReference type="NCBI Taxonomy" id="1808958"/>
    <lineage>
        <taxon>Eukaryota</taxon>
        <taxon>Discoba</taxon>
        <taxon>Euglenozoa</taxon>
        <taxon>Kinetoplastea</taxon>
        <taxon>Metakinetoplastina</taxon>
        <taxon>Trypanosomatida</taxon>
        <taxon>Trypanosomatidae</taxon>
        <taxon>Novymonas</taxon>
    </lineage>
</organism>
<feature type="coiled-coil region" evidence="1">
    <location>
        <begin position="870"/>
        <end position="897"/>
    </location>
</feature>
<evidence type="ECO:0000313" key="4">
    <source>
        <dbReference type="Proteomes" id="UP001430356"/>
    </source>
</evidence>
<feature type="compositionally biased region" description="Low complexity" evidence="2">
    <location>
        <begin position="243"/>
        <end position="256"/>
    </location>
</feature>
<proteinExistence type="predicted"/>
<feature type="compositionally biased region" description="Low complexity" evidence="2">
    <location>
        <begin position="289"/>
        <end position="304"/>
    </location>
</feature>
<feature type="compositionally biased region" description="Basic and acidic residues" evidence="2">
    <location>
        <begin position="729"/>
        <end position="751"/>
    </location>
</feature>
<protein>
    <submittedName>
        <fullName evidence="3">Uncharacterized protein</fullName>
    </submittedName>
</protein>
<feature type="compositionally biased region" description="Low complexity" evidence="2">
    <location>
        <begin position="340"/>
        <end position="350"/>
    </location>
</feature>
<feature type="compositionally biased region" description="Low complexity" evidence="2">
    <location>
        <begin position="72"/>
        <end position="87"/>
    </location>
</feature>
<evidence type="ECO:0000256" key="2">
    <source>
        <dbReference type="SAM" id="MobiDB-lite"/>
    </source>
</evidence>
<feature type="compositionally biased region" description="Basic and acidic residues" evidence="2">
    <location>
        <begin position="61"/>
        <end position="71"/>
    </location>
</feature>
<dbReference type="Proteomes" id="UP001430356">
    <property type="component" value="Unassembled WGS sequence"/>
</dbReference>
<feature type="region of interest" description="Disordered" evidence="2">
    <location>
        <begin position="486"/>
        <end position="838"/>
    </location>
</feature>
<gene>
    <name evidence="3" type="ORF">NESM_000033700</name>
</gene>
<feature type="compositionally biased region" description="Basic and acidic residues" evidence="2">
    <location>
        <begin position="486"/>
        <end position="495"/>
    </location>
</feature>
<accession>A0AAW0F0Z3</accession>
<feature type="compositionally biased region" description="Low complexity" evidence="2">
    <location>
        <begin position="207"/>
        <end position="218"/>
    </location>
</feature>
<dbReference type="AlphaFoldDB" id="A0AAW0F0Z3"/>
<sequence>MFSRLKKSIQKAGKSVEEGLKKKGGASEASEKPESHRKSTASTPTAADKGKPTDASPAAAESHRAASEHSEAAAAAPAAPRSRATTPVAPPPAATSAEGEEDQVTIPTPPIRTPKRATSAKPEEATPGAGDAVSNDSIVFSESDSASAGSSLHFASENPPSPPRAGQNTGESAPRSGARQRPASPDAANLTNDSSFDIHVEDDGEQATAAPATPLTVVVEDKAAAAEAAAAAKKKSSRKSARAEAATASESAADAAGKGKRRTAKPAAEAEAAGTATRRHGQEDTQSRAVAPATSASVAPTVSSKTFTRSRHKTLDEDAPPRGSSRKRRGLVDAVPPSPSTGSSHSASHSDGPRRERATGHAAEDEESLERLPSRRRHRSGGFRLPAREDEPQRSSAAATRGHGALRPERESVEEDNEDRQARRARSTSRREGDRHGRSRDRSETGRRHSPSRSPSHRRAFRRTAAVDNLDGGALVQECLREATAFRETRGRESTGGHGRHQAGAVVPPPPQQQQQRTAVDRATGGDGERRVSRMGRVSPLRRHRRYRDDGDDDDDDGADAEAKAVRGRRGGTALHHDAAAEMPRPHQWRSRSESPGRPPPPLRADPGHSASFHRLSFYDDGDNDAGGVDNTDDFAYAAVARPERFQTLSERRRRRAGAHDEEDGPEAPAVDHRHRPTASPASSTSSGGAGDERRGERSTASRSRERRTRADRRRDEPPQSSPHNSFHKYNDDSRRGSTGDGGLRDRDPQVHPDYYFSTAPRRRGSVDVDWRGDSWHSRSHQSRRLAASPLRDSPPRSRRSSLGAYPVVSFRPHRDRYLSPRSPTALASPVRERRAAGLARVGETTPLRRSSRTRASSVASAPLSEKELLDEVEWKLEALEQQLAKDDAEREEAMMRSPFERLYHLNNRRDRDERRRKVFHLSRLERVRDRIISGSLEEDIARREERLRRQEEMLTSPNGVFVRLYQNSSPRRASADNTAVTTTTTNDGGRTSARDASADTTGLRSRPTSRARSRLSTADARALSDRLYAGAAATKAKKEESARQSVEERQRQQAEELLIARLTGQLVIGQSRDRATSRQPPPSPAQLEESARAELDKLRKGDPEGYERKVLRGRVLSSSERDTQATRLWKHGYISKEKLEARKEASELKDCTFQPTINAYPGFARPASRSTRRRNTDTGSGSGSGSDSGSGHDTDPSPSAGHHDGHTEKDRCKELYRKGMQAKGREEALRDERDREMRRSILRSRMASDHHFRRRVELDPALAERFMKSLVV</sequence>
<evidence type="ECO:0000313" key="3">
    <source>
        <dbReference type="EMBL" id="KAK7199858.1"/>
    </source>
</evidence>
<feature type="compositionally biased region" description="Basic and acidic residues" evidence="2">
    <location>
        <begin position="351"/>
        <end position="373"/>
    </location>
</feature>
<reference evidence="3 4" key="1">
    <citation type="journal article" date="2021" name="MBio">
        <title>A New Model Trypanosomatid, Novymonas esmeraldas: Genomic Perception of Its 'Candidatus Pandoraea novymonadis' Endosymbiont.</title>
        <authorList>
            <person name="Zakharova A."/>
            <person name="Saura A."/>
            <person name="Butenko A."/>
            <person name="Podesvova L."/>
            <person name="Warmusova S."/>
            <person name="Kostygov A.Y."/>
            <person name="Nenarokova A."/>
            <person name="Lukes J."/>
            <person name="Opperdoes F.R."/>
            <person name="Yurchenko V."/>
        </authorList>
    </citation>
    <scope>NUCLEOTIDE SEQUENCE [LARGE SCALE GENOMIC DNA]</scope>
    <source>
        <strain evidence="3 4">E262AT.01</strain>
    </source>
</reference>
<feature type="compositionally biased region" description="Basic and acidic residues" evidence="2">
    <location>
        <begin position="691"/>
        <end position="704"/>
    </location>
</feature>
<comment type="caution">
    <text evidence="3">The sequence shown here is derived from an EMBL/GenBank/DDBJ whole genome shotgun (WGS) entry which is preliminary data.</text>
</comment>
<feature type="compositionally biased region" description="Basic and acidic residues" evidence="2">
    <location>
        <begin position="765"/>
        <end position="777"/>
    </location>
</feature>
<name>A0AAW0F0Z3_9TRYP</name>
<keyword evidence="4" id="KW-1185">Reference proteome</keyword>
<feature type="compositionally biased region" description="Low complexity" evidence="2">
    <location>
        <begin position="976"/>
        <end position="992"/>
    </location>
</feature>
<dbReference type="EMBL" id="JAECZO010000002">
    <property type="protein sequence ID" value="KAK7199858.1"/>
    <property type="molecule type" value="Genomic_DNA"/>
</dbReference>
<feature type="compositionally biased region" description="Basic and acidic residues" evidence="2">
    <location>
        <begin position="1191"/>
        <end position="1234"/>
    </location>
</feature>
<feature type="compositionally biased region" description="Low complexity" evidence="2">
    <location>
        <begin position="265"/>
        <end position="276"/>
    </location>
</feature>
<keyword evidence="1" id="KW-0175">Coiled coil</keyword>
<feature type="region of interest" description="Disordered" evidence="2">
    <location>
        <begin position="1071"/>
        <end position="1092"/>
    </location>
</feature>
<feature type="compositionally biased region" description="Basic and acidic residues" evidence="2">
    <location>
        <begin position="429"/>
        <end position="447"/>
    </location>
</feature>
<feature type="region of interest" description="Disordered" evidence="2">
    <location>
        <begin position="969"/>
        <end position="1020"/>
    </location>
</feature>
<feature type="compositionally biased region" description="Low complexity" evidence="2">
    <location>
        <begin position="678"/>
        <end position="687"/>
    </location>
</feature>
<feature type="compositionally biased region" description="Low complexity" evidence="2">
    <location>
        <begin position="141"/>
        <end position="151"/>
    </location>
</feature>
<feature type="compositionally biased region" description="Basic residues" evidence="2">
    <location>
        <begin position="448"/>
        <end position="462"/>
    </location>
</feature>
<feature type="region of interest" description="Disordered" evidence="2">
    <location>
        <begin position="1157"/>
        <end position="1234"/>
    </location>
</feature>
<evidence type="ECO:0000256" key="1">
    <source>
        <dbReference type="SAM" id="Coils"/>
    </source>
</evidence>
<feature type="compositionally biased region" description="Acidic residues" evidence="2">
    <location>
        <begin position="550"/>
        <end position="560"/>
    </location>
</feature>
<feature type="region of interest" description="Disordered" evidence="2">
    <location>
        <begin position="1"/>
        <end position="474"/>
    </location>
</feature>